<dbReference type="InterPro" id="IPR034164">
    <property type="entry name" value="Pepsin-like_dom"/>
</dbReference>
<evidence type="ECO:0000259" key="6">
    <source>
        <dbReference type="PROSITE" id="PS51767"/>
    </source>
</evidence>
<dbReference type="InterPro" id="IPR033121">
    <property type="entry name" value="PEPTIDASE_A1"/>
</dbReference>
<dbReference type="InterPro" id="IPR021109">
    <property type="entry name" value="Peptidase_aspartic_dom_sf"/>
</dbReference>
<dbReference type="Gene3D" id="2.40.70.10">
    <property type="entry name" value="Acid Proteases"/>
    <property type="match status" value="2"/>
</dbReference>
<protein>
    <submittedName>
        <fullName evidence="7">Aspartyl proteinase</fullName>
    </submittedName>
</protein>
<proteinExistence type="inferred from homology"/>
<feature type="chain" id="PRO_5023863408" evidence="5">
    <location>
        <begin position="21"/>
        <end position="674"/>
    </location>
</feature>
<dbReference type="GO" id="GO:0006508">
    <property type="term" value="P:proteolysis"/>
    <property type="evidence" value="ECO:0007669"/>
    <property type="project" value="UniProtKB-KW"/>
</dbReference>
<evidence type="ECO:0000256" key="1">
    <source>
        <dbReference type="ARBA" id="ARBA00007447"/>
    </source>
</evidence>
<name>A0A5K1JU01_9APHY</name>
<dbReference type="Pfam" id="PF00026">
    <property type="entry name" value="Asp"/>
    <property type="match status" value="2"/>
</dbReference>
<feature type="signal peptide" evidence="5">
    <location>
        <begin position="1"/>
        <end position="20"/>
    </location>
</feature>
<reference evidence="7" key="1">
    <citation type="submission" date="2019-10" db="EMBL/GenBank/DDBJ databases">
        <authorList>
            <person name="Nor Muhammad N."/>
        </authorList>
    </citation>
    <scope>NUCLEOTIDE SEQUENCE</scope>
</reference>
<gene>
    <name evidence="7" type="primary">Q8NJS2</name>
</gene>
<keyword evidence="5" id="KW-0732">Signal</keyword>
<dbReference type="InterPro" id="IPR001461">
    <property type="entry name" value="Aspartic_peptidase_A1"/>
</dbReference>
<dbReference type="EMBL" id="LR724321">
    <property type="protein sequence ID" value="VWO94901.1"/>
    <property type="molecule type" value="Genomic_DNA"/>
</dbReference>
<keyword evidence="3" id="KW-0645">Protease</keyword>
<dbReference type="InterPro" id="IPR001969">
    <property type="entry name" value="Aspartic_peptidase_AS"/>
</dbReference>
<evidence type="ECO:0000256" key="3">
    <source>
        <dbReference type="RuleBase" id="RU000454"/>
    </source>
</evidence>
<comment type="similarity">
    <text evidence="1 3">Belongs to the peptidase A1 family.</text>
</comment>
<evidence type="ECO:0000256" key="4">
    <source>
        <dbReference type="SAM" id="Phobius"/>
    </source>
</evidence>
<keyword evidence="4" id="KW-1133">Transmembrane helix</keyword>
<dbReference type="PROSITE" id="PS00141">
    <property type="entry name" value="ASP_PROTEASE"/>
    <property type="match status" value="1"/>
</dbReference>
<dbReference type="PANTHER" id="PTHR47966">
    <property type="entry name" value="BETA-SITE APP-CLEAVING ENZYME, ISOFORM A-RELATED"/>
    <property type="match status" value="1"/>
</dbReference>
<evidence type="ECO:0000313" key="7">
    <source>
        <dbReference type="EMBL" id="VWO94901.1"/>
    </source>
</evidence>
<keyword evidence="3" id="KW-0378">Hydrolase</keyword>
<dbReference type="GO" id="GO:0004190">
    <property type="term" value="F:aspartic-type endopeptidase activity"/>
    <property type="evidence" value="ECO:0007669"/>
    <property type="project" value="UniProtKB-KW"/>
</dbReference>
<dbReference type="PROSITE" id="PS51767">
    <property type="entry name" value="PEPTIDASE_A1"/>
    <property type="match status" value="1"/>
</dbReference>
<keyword evidence="2 3" id="KW-0064">Aspartyl protease</keyword>
<evidence type="ECO:0000256" key="5">
    <source>
        <dbReference type="SAM" id="SignalP"/>
    </source>
</evidence>
<dbReference type="AlphaFoldDB" id="A0A5K1JU01"/>
<sequence length="674" mass="73530">MLSFLPVLSLLLHLHAAVHALTFDVHVRERANTLTARDTSHVTSVSNNRNSEYIANITLGGRTIPVLLDTGSSDLWVTGSVSNSKDIGKSVSLSYAVGKAAGDIYTADLQFANYTVTDQAFLLVQDTSSFSVDITSQGYEGLIGLGPNTGSVIRDKVDDASGDSVLDRIFTQNTTSANYLTVLLNREGDPNSPATGQLTISEPLPQYTNISSMPQLPVTKVHKLTDEDQHWQVLTDVNGIIGPDGQPIEVDSIVPSAPDGQLVAVFDSGFTLPQVPRAMSDAIYGRVQGAEYNEESEVWTVPCDQLLNLTFKFGGVEYPIHPLDVSSSDFNMVSSTGEPVCVGTFQPITSAFSLLGEYDMILGMAFMRNTYTLLDYGNFMENTAVDHGNPFIQLLPLTNVVAAHNDFVQVRLAGVDTTGNAAHALLPADQMQHSPISAAEKKKQYEEMILSRWPYIFVGCLVFVLLCIGLITWRCCVARRRRREAKAWKKKVPLPLPDTEPGSPGVHKVSFNHDNDSYLEMGETKAYPVDSGYPVYPATAYRASTASSQRTRVPIVVALPLLLLTHSVSYLSNPCPSLACSRSHFVYSTIPSRWQSYDVRARTVFHYLSSPSFLCPPSPLPSPLSFLSDIPGSKELLQLAAVPYPTVSSSRLWTGHPSRISCRLCLLVSLTACV</sequence>
<dbReference type="SUPFAM" id="SSF50630">
    <property type="entry name" value="Acid proteases"/>
    <property type="match status" value="1"/>
</dbReference>
<feature type="domain" description="Peptidase A1" evidence="6">
    <location>
        <begin position="53"/>
        <end position="384"/>
    </location>
</feature>
<accession>A0A5K1JU01</accession>
<keyword evidence="4" id="KW-0472">Membrane</keyword>
<dbReference type="PRINTS" id="PR00792">
    <property type="entry name" value="PEPSIN"/>
</dbReference>
<dbReference type="CDD" id="cd05471">
    <property type="entry name" value="pepsin_like"/>
    <property type="match status" value="1"/>
</dbReference>
<keyword evidence="4" id="KW-0812">Transmembrane</keyword>
<feature type="transmembrane region" description="Helical" evidence="4">
    <location>
        <begin position="453"/>
        <end position="473"/>
    </location>
</feature>
<organism evidence="7">
    <name type="scientific">Ganoderma boninense</name>
    <dbReference type="NCBI Taxonomy" id="34458"/>
    <lineage>
        <taxon>Eukaryota</taxon>
        <taxon>Fungi</taxon>
        <taxon>Dikarya</taxon>
        <taxon>Basidiomycota</taxon>
        <taxon>Agaricomycotina</taxon>
        <taxon>Agaricomycetes</taxon>
        <taxon>Polyporales</taxon>
        <taxon>Polyporaceae</taxon>
        <taxon>Ganoderma</taxon>
    </lineage>
</organism>
<evidence type="ECO:0000256" key="2">
    <source>
        <dbReference type="ARBA" id="ARBA00022750"/>
    </source>
</evidence>
<dbReference type="PANTHER" id="PTHR47966:SF73">
    <property type="entry name" value="PEPTIDASE A1 DOMAIN-CONTAINING PROTEIN"/>
    <property type="match status" value="1"/>
</dbReference>